<keyword evidence="4" id="KW-1185">Reference proteome</keyword>
<comment type="caution">
    <text evidence="3">The sequence shown here is derived from an EMBL/GenBank/DDBJ whole genome shotgun (WGS) entry which is preliminary data.</text>
</comment>
<dbReference type="RefSeq" id="WP_311658532.1">
    <property type="nucleotide sequence ID" value="NZ_JAVRHY010000006.1"/>
</dbReference>
<dbReference type="Proteomes" id="UP001259982">
    <property type="component" value="Unassembled WGS sequence"/>
</dbReference>
<dbReference type="Pfam" id="PF03703">
    <property type="entry name" value="bPH_2"/>
    <property type="match status" value="1"/>
</dbReference>
<evidence type="ECO:0000259" key="2">
    <source>
        <dbReference type="Pfam" id="PF03703"/>
    </source>
</evidence>
<name>A0ABU3B7J2_9GAMM</name>
<feature type="transmembrane region" description="Helical" evidence="1">
    <location>
        <begin position="62"/>
        <end position="84"/>
    </location>
</feature>
<protein>
    <submittedName>
        <fullName evidence="3">PH domain-containing protein</fullName>
    </submittedName>
</protein>
<evidence type="ECO:0000256" key="1">
    <source>
        <dbReference type="SAM" id="Phobius"/>
    </source>
</evidence>
<evidence type="ECO:0000313" key="4">
    <source>
        <dbReference type="Proteomes" id="UP001259982"/>
    </source>
</evidence>
<feature type="transmembrane region" description="Helical" evidence="1">
    <location>
        <begin position="32"/>
        <end position="50"/>
    </location>
</feature>
<gene>
    <name evidence="3" type="ORF">RM531_08080</name>
</gene>
<dbReference type="EMBL" id="JAVRHY010000006">
    <property type="protein sequence ID" value="MDT0618432.1"/>
    <property type="molecule type" value="Genomic_DNA"/>
</dbReference>
<keyword evidence="1" id="KW-0812">Transmembrane</keyword>
<organism evidence="3 4">
    <name type="scientific">Spectribacter acetivorans</name>
    <dbReference type="NCBI Taxonomy" id="3075603"/>
    <lineage>
        <taxon>Bacteria</taxon>
        <taxon>Pseudomonadati</taxon>
        <taxon>Pseudomonadota</taxon>
        <taxon>Gammaproteobacteria</taxon>
        <taxon>Salinisphaerales</taxon>
        <taxon>Salinisphaeraceae</taxon>
        <taxon>Spectribacter</taxon>
    </lineage>
</organism>
<feature type="domain" description="YdbS-like PH" evidence="2">
    <location>
        <begin position="87"/>
        <end position="158"/>
    </location>
</feature>
<accession>A0ABU3B7J2</accession>
<keyword evidence="1" id="KW-0472">Membrane</keyword>
<keyword evidence="1" id="KW-1133">Transmembrane helix</keyword>
<reference evidence="3 4" key="1">
    <citation type="submission" date="2023-09" db="EMBL/GenBank/DDBJ databases">
        <authorList>
            <person name="Rey-Velasco X."/>
        </authorList>
    </citation>
    <scope>NUCLEOTIDE SEQUENCE [LARGE SCALE GENOMIC DNA]</scope>
    <source>
        <strain evidence="3 4">P385</strain>
    </source>
</reference>
<proteinExistence type="predicted"/>
<dbReference type="InterPro" id="IPR005182">
    <property type="entry name" value="YdbS-like_PH"/>
</dbReference>
<evidence type="ECO:0000313" key="3">
    <source>
        <dbReference type="EMBL" id="MDT0618432.1"/>
    </source>
</evidence>
<sequence>MNDTTTEAPANPAPATNQGQEQHLFRAHVGQISLAGTYLLVAGLLLALALTNAQIPDRTFTIGIHLISLSITGWALYQMLYAWLHTYEASTELLKEKQGVLNIRTDLLEIYRIKDVTVREPLHYRFFGAGNVIVESSDRTTPVMTLKALPDPNTIATTLRDAAESARVRKGVREID</sequence>